<proteinExistence type="predicted"/>
<reference evidence="3 4" key="1">
    <citation type="submission" date="2015-12" db="EMBL/GenBank/DDBJ databases">
        <title>The genome of Folsomia candida.</title>
        <authorList>
            <person name="Faddeeva A."/>
            <person name="Derks M.F."/>
            <person name="Anvar Y."/>
            <person name="Smit S."/>
            <person name="Van Straalen N."/>
            <person name="Roelofs D."/>
        </authorList>
    </citation>
    <scope>NUCLEOTIDE SEQUENCE [LARGE SCALE GENOMIC DNA]</scope>
    <source>
        <strain evidence="3 4">VU population</strain>
        <tissue evidence="3">Whole body</tissue>
    </source>
</reference>
<evidence type="ECO:0000256" key="1">
    <source>
        <dbReference type="SAM" id="MobiDB-lite"/>
    </source>
</evidence>
<name>A0A226F0G7_FOLCA</name>
<keyword evidence="4" id="KW-1185">Reference proteome</keyword>
<keyword evidence="2" id="KW-0732">Signal</keyword>
<evidence type="ECO:0000256" key="2">
    <source>
        <dbReference type="SAM" id="SignalP"/>
    </source>
</evidence>
<gene>
    <name evidence="3" type="ORF">Fcan01_02981</name>
</gene>
<protein>
    <submittedName>
        <fullName evidence="3">Uncharacterized protein</fullName>
    </submittedName>
</protein>
<comment type="caution">
    <text evidence="3">The sequence shown here is derived from an EMBL/GenBank/DDBJ whole genome shotgun (WGS) entry which is preliminary data.</text>
</comment>
<sequence length="710" mass="81691">MSLFLKYMLPIISILVFLLVEPLVEGKSGLECDKDKFYSPYVVVRRRKNGGDLDVLDHSGFLDLSSRFNIVLCINGPAMTLSNYEEVSNGTATPLVIFSTGKFHVYSHDCRKVNKVTEEEIKRLKDENLPPRLTNDVAVVDKVVGVHLVGRAGDYRLLTSAFFVREKYGHAIDPLNRVHDGSFAMIGNSQSLCYDVNNEFKVVLTSKSETEGEICLWTVDYKAPYFERYEEIFRSNRTLNQYVEDANCTGQGPSPPDPSVTTTPKPFDPFSIYGPKNKGQGFHPSVLPPVYPPVPIPKPQIMVEYKVDLQECQKFPTFVDTGCIVRPPYDKDKPCDLLSQSLPLNDIKDLLKDPDLAWKKEIMDTISAVFVQICEPFPRFMSYTVHRILLFYLELEHKNNNKPTKLKNAIWDHLLSDLQRCNANVKHSIWFDWMVEASEEVTLLNENSKVTRHPKRLARHVEKDSKTRKRKTNYVNEDTSEDNYDENFIPERTSRNKRSTLSVAAFPLESSNAGRVPKSHIIREHISPSLALDKGNISDFMEYPLDVYHINNQSKFRTKLFYYEDTAEIQYELNIGIDIAWKIWATVAGYCSTHYMTRQSETFTRFYTQYFQDFLQPVTEDWISPEDNEVLRVILSDYNSDVGMRWLDTCLEGSYIDSNTPTFRPPRPLLVKGDKTQLEKANSFLDTPTWLKSNVLNDSQILLRTNSQNL</sequence>
<dbReference type="EMBL" id="LNIX01000001">
    <property type="protein sequence ID" value="OXA63292.1"/>
    <property type="molecule type" value="Genomic_DNA"/>
</dbReference>
<feature type="chain" id="PRO_5013030994" evidence="2">
    <location>
        <begin position="27"/>
        <end position="710"/>
    </location>
</feature>
<feature type="signal peptide" evidence="2">
    <location>
        <begin position="1"/>
        <end position="26"/>
    </location>
</feature>
<organism evidence="3 4">
    <name type="scientific">Folsomia candida</name>
    <name type="common">Springtail</name>
    <dbReference type="NCBI Taxonomy" id="158441"/>
    <lineage>
        <taxon>Eukaryota</taxon>
        <taxon>Metazoa</taxon>
        <taxon>Ecdysozoa</taxon>
        <taxon>Arthropoda</taxon>
        <taxon>Hexapoda</taxon>
        <taxon>Collembola</taxon>
        <taxon>Entomobryomorpha</taxon>
        <taxon>Isotomoidea</taxon>
        <taxon>Isotomidae</taxon>
        <taxon>Proisotominae</taxon>
        <taxon>Folsomia</taxon>
    </lineage>
</organism>
<accession>A0A226F0G7</accession>
<feature type="region of interest" description="Disordered" evidence="1">
    <location>
        <begin position="457"/>
        <end position="487"/>
    </location>
</feature>
<evidence type="ECO:0000313" key="3">
    <source>
        <dbReference type="EMBL" id="OXA63292.1"/>
    </source>
</evidence>
<dbReference type="AlphaFoldDB" id="A0A226F0G7"/>
<dbReference type="Proteomes" id="UP000198287">
    <property type="component" value="Unassembled WGS sequence"/>
</dbReference>
<evidence type="ECO:0000313" key="4">
    <source>
        <dbReference type="Proteomes" id="UP000198287"/>
    </source>
</evidence>